<dbReference type="InterPro" id="IPR001226">
    <property type="entry name" value="Flavodoxin_CS"/>
</dbReference>
<keyword evidence="3" id="KW-1185">Reference proteome</keyword>
<dbReference type="Proteomes" id="UP000050430">
    <property type="component" value="Unassembled WGS sequence"/>
</dbReference>
<dbReference type="STRING" id="229920.ADM99_00340"/>
<protein>
    <recommendedName>
        <fullName evidence="1">Flavodoxin-like domain-containing protein</fullName>
    </recommendedName>
</protein>
<comment type="caution">
    <text evidence="2">The sequence shown here is derived from an EMBL/GenBank/DDBJ whole genome shotgun (WGS) entry which is preliminary data.</text>
</comment>
<organism evidence="2 3">
    <name type="scientific">Leptolinea tardivitalis</name>
    <dbReference type="NCBI Taxonomy" id="229920"/>
    <lineage>
        <taxon>Bacteria</taxon>
        <taxon>Bacillati</taxon>
        <taxon>Chloroflexota</taxon>
        <taxon>Anaerolineae</taxon>
        <taxon>Anaerolineales</taxon>
        <taxon>Anaerolineaceae</taxon>
        <taxon>Leptolinea</taxon>
    </lineage>
</organism>
<dbReference type="AlphaFoldDB" id="A0A0N8GME9"/>
<dbReference type="RefSeq" id="WP_062420687.1">
    <property type="nucleotide sequence ID" value="NZ_BBYA01000003.1"/>
</dbReference>
<proteinExistence type="predicted"/>
<name>A0A0N8GME9_9CHLR</name>
<dbReference type="SUPFAM" id="SSF52218">
    <property type="entry name" value="Flavoproteins"/>
    <property type="match status" value="1"/>
</dbReference>
<sequence length="154" mass="16372">MKALVVYESFFGNTEKIAQTIGSSLGLTEAEVIKVSMMTPEKLGGLDLLIVGSPTRAFQPGPETKSFLGTLASGSLKGIKVAAFDTRAEMNEKTPGILRFFAGIFGYAAEPIAQKLVRKGGIQVANPAGFFVLGSEGPLKEGEIERAAEWARSF</sequence>
<dbReference type="GO" id="GO:0010181">
    <property type="term" value="F:FMN binding"/>
    <property type="evidence" value="ECO:0007669"/>
    <property type="project" value="InterPro"/>
</dbReference>
<dbReference type="OrthoDB" id="9790745at2"/>
<evidence type="ECO:0000259" key="1">
    <source>
        <dbReference type="PROSITE" id="PS50902"/>
    </source>
</evidence>
<evidence type="ECO:0000313" key="3">
    <source>
        <dbReference type="Proteomes" id="UP000050430"/>
    </source>
</evidence>
<feature type="domain" description="Flavodoxin-like" evidence="1">
    <location>
        <begin position="3"/>
        <end position="154"/>
    </location>
</feature>
<dbReference type="Gene3D" id="3.40.50.360">
    <property type="match status" value="1"/>
</dbReference>
<dbReference type="GO" id="GO:0009055">
    <property type="term" value="F:electron transfer activity"/>
    <property type="evidence" value="ECO:0007669"/>
    <property type="project" value="InterPro"/>
</dbReference>
<dbReference type="InterPro" id="IPR008254">
    <property type="entry name" value="Flavodoxin/NO_synth"/>
</dbReference>
<gene>
    <name evidence="2" type="ORF">ADM99_00340</name>
</gene>
<dbReference type="PROSITE" id="PS50902">
    <property type="entry name" value="FLAVODOXIN_LIKE"/>
    <property type="match status" value="1"/>
</dbReference>
<evidence type="ECO:0000313" key="2">
    <source>
        <dbReference type="EMBL" id="KPL75106.1"/>
    </source>
</evidence>
<reference evidence="2 3" key="1">
    <citation type="submission" date="2015-07" db="EMBL/GenBank/DDBJ databases">
        <title>Genome sequence of Leptolinea tardivitalis DSM 16556.</title>
        <authorList>
            <person name="Hemp J."/>
            <person name="Ward L.M."/>
            <person name="Pace L.A."/>
            <person name="Fischer W.W."/>
        </authorList>
    </citation>
    <scope>NUCLEOTIDE SEQUENCE [LARGE SCALE GENOMIC DNA]</scope>
    <source>
        <strain evidence="2 3">YMTK-2</strain>
    </source>
</reference>
<accession>A0A0N8GME9</accession>
<dbReference type="EMBL" id="LGCK01000001">
    <property type="protein sequence ID" value="KPL75106.1"/>
    <property type="molecule type" value="Genomic_DNA"/>
</dbReference>
<dbReference type="InterPro" id="IPR029039">
    <property type="entry name" value="Flavoprotein-like_sf"/>
</dbReference>
<dbReference type="PROSITE" id="PS00201">
    <property type="entry name" value="FLAVODOXIN"/>
    <property type="match status" value="1"/>
</dbReference>